<keyword evidence="1 7" id="KW-0723">Serine/threonine-protein kinase</keyword>
<comment type="caution">
    <text evidence="10">The sequence shown here is derived from an EMBL/GenBank/DDBJ whole genome shotgun (WGS) entry which is preliminary data.</text>
</comment>
<dbReference type="PROSITE" id="PS50011">
    <property type="entry name" value="PROTEIN_KINASE_DOM"/>
    <property type="match status" value="1"/>
</dbReference>
<evidence type="ECO:0000256" key="4">
    <source>
        <dbReference type="ARBA" id="ARBA00022777"/>
    </source>
</evidence>
<dbReference type="EMBL" id="JAEPRC010000707">
    <property type="protein sequence ID" value="KAG2192639.1"/>
    <property type="molecule type" value="Genomic_DNA"/>
</dbReference>
<evidence type="ECO:0000313" key="11">
    <source>
        <dbReference type="Proteomes" id="UP000650833"/>
    </source>
</evidence>
<sequence length="478" mass="53896">SPIRAAQTEHTFPRNVRRKLTDSVPSISSAPATIHRRSPNSSQPSPPLGLNTPTISTTNPTYLPSSPSNGSNTSEGFYNIQINNNDNVNDAGSLERNVSSLNIAFDSPTVRNSPSSRPENRKKPSPPRQQHTPPRQINTSKELPQPRPEQPRVVDHFAVPATVPKKTNGNYHNHSFTNYDRRLVPQAPREQEKLLINKHEYTILKEIGRGSSGKVFQVMGHTYGQILALKWIEVKHDEDRNSIMNEIELLKSLDNHDNIVSLLDYRATSSVIFMVMEFGEIDLAQLIQKQSKRAWDINFIKYYWNQMLHAVSTIHQKKIVHSDLKPANFVVVKGWLKLIDFGIAKKVSDDTTNIERIVQVGTINYMSPEALLDINEGRGEAGSLMKLGRPSDVWSLGCILYQMVYGKTPFYHLPLAQKVISIPNPDYEINYPTTISNGDNSKIIEVPPMLLQVLKGCLTRDPLLRPPLTELMLHPFVN</sequence>
<feature type="binding site" evidence="6">
    <location>
        <position position="230"/>
    </location>
    <ligand>
        <name>ATP</name>
        <dbReference type="ChEBI" id="CHEBI:30616"/>
    </ligand>
</feature>
<protein>
    <recommendedName>
        <fullName evidence="9">Protein kinase domain-containing protein</fullName>
    </recommendedName>
</protein>
<evidence type="ECO:0000256" key="7">
    <source>
        <dbReference type="RuleBase" id="RU000304"/>
    </source>
</evidence>
<dbReference type="GO" id="GO:0007094">
    <property type="term" value="P:mitotic spindle assembly checkpoint signaling"/>
    <property type="evidence" value="ECO:0007669"/>
    <property type="project" value="TreeGrafter"/>
</dbReference>
<dbReference type="GO" id="GO:0033316">
    <property type="term" value="P:meiotic spindle assembly checkpoint signaling"/>
    <property type="evidence" value="ECO:0007669"/>
    <property type="project" value="TreeGrafter"/>
</dbReference>
<keyword evidence="2" id="KW-0808">Transferase</keyword>
<evidence type="ECO:0000256" key="3">
    <source>
        <dbReference type="ARBA" id="ARBA00022741"/>
    </source>
</evidence>
<evidence type="ECO:0000256" key="8">
    <source>
        <dbReference type="SAM" id="MobiDB-lite"/>
    </source>
</evidence>
<keyword evidence="11" id="KW-1185">Reference proteome</keyword>
<feature type="region of interest" description="Disordered" evidence="8">
    <location>
        <begin position="103"/>
        <end position="151"/>
    </location>
</feature>
<dbReference type="GO" id="GO:0000776">
    <property type="term" value="C:kinetochore"/>
    <property type="evidence" value="ECO:0007669"/>
    <property type="project" value="TreeGrafter"/>
</dbReference>
<feature type="region of interest" description="Disordered" evidence="8">
    <location>
        <begin position="1"/>
        <end position="78"/>
    </location>
</feature>
<dbReference type="PROSITE" id="PS00108">
    <property type="entry name" value="PROTEIN_KINASE_ST"/>
    <property type="match status" value="1"/>
</dbReference>
<dbReference type="SMART" id="SM00220">
    <property type="entry name" value="S_TKc"/>
    <property type="match status" value="1"/>
</dbReference>
<dbReference type="GO" id="GO:0004712">
    <property type="term" value="F:protein serine/threonine/tyrosine kinase activity"/>
    <property type="evidence" value="ECO:0007669"/>
    <property type="project" value="TreeGrafter"/>
</dbReference>
<dbReference type="GO" id="GO:0005634">
    <property type="term" value="C:nucleus"/>
    <property type="evidence" value="ECO:0007669"/>
    <property type="project" value="TreeGrafter"/>
</dbReference>
<evidence type="ECO:0000259" key="9">
    <source>
        <dbReference type="PROSITE" id="PS50011"/>
    </source>
</evidence>
<keyword evidence="3 6" id="KW-0547">Nucleotide-binding</keyword>
<dbReference type="InterPro" id="IPR017441">
    <property type="entry name" value="Protein_kinase_ATP_BS"/>
</dbReference>
<dbReference type="PROSITE" id="PS00107">
    <property type="entry name" value="PROTEIN_KINASE_ATP"/>
    <property type="match status" value="1"/>
</dbReference>
<dbReference type="InterPro" id="IPR011009">
    <property type="entry name" value="Kinase-like_dom_sf"/>
</dbReference>
<proteinExistence type="inferred from homology"/>
<evidence type="ECO:0000256" key="2">
    <source>
        <dbReference type="ARBA" id="ARBA00022679"/>
    </source>
</evidence>
<dbReference type="InterPro" id="IPR027084">
    <property type="entry name" value="Mps1_cat"/>
</dbReference>
<accession>A0A8H7UVV5</accession>
<name>A0A8H7UVV5_9FUNG</name>
<feature type="domain" description="Protein kinase" evidence="9">
    <location>
        <begin position="201"/>
        <end position="477"/>
    </location>
</feature>
<dbReference type="PANTHER" id="PTHR22974:SF21">
    <property type="entry name" value="DUAL SPECIFICITY PROTEIN KINASE TTK"/>
    <property type="match status" value="1"/>
</dbReference>
<evidence type="ECO:0000256" key="5">
    <source>
        <dbReference type="ARBA" id="ARBA00022840"/>
    </source>
</evidence>
<dbReference type="AlphaFoldDB" id="A0A8H7UVV5"/>
<keyword evidence="5 6" id="KW-0067">ATP-binding</keyword>
<dbReference type="FunFam" id="1.10.510.10:FF:000224">
    <property type="entry name" value="serine/threonine-protein kinase mph1 isoform X1"/>
    <property type="match status" value="1"/>
</dbReference>
<comment type="similarity">
    <text evidence="7">Belongs to the protein kinase superfamily.</text>
</comment>
<dbReference type="Gene3D" id="1.10.510.10">
    <property type="entry name" value="Transferase(Phosphotransferase) domain 1"/>
    <property type="match status" value="1"/>
</dbReference>
<dbReference type="FunFam" id="3.30.200.20:FF:000131">
    <property type="entry name" value="Dual specificity protein kinase TTK"/>
    <property type="match status" value="1"/>
</dbReference>
<dbReference type="CDD" id="cd14131">
    <property type="entry name" value="PKc_Mps1"/>
    <property type="match status" value="1"/>
</dbReference>
<dbReference type="GO" id="GO:0004674">
    <property type="term" value="F:protein serine/threonine kinase activity"/>
    <property type="evidence" value="ECO:0007669"/>
    <property type="project" value="UniProtKB-KW"/>
</dbReference>
<dbReference type="Gene3D" id="3.30.200.20">
    <property type="entry name" value="Phosphorylase Kinase, domain 1"/>
    <property type="match status" value="1"/>
</dbReference>
<evidence type="ECO:0000313" key="10">
    <source>
        <dbReference type="EMBL" id="KAG2192639.1"/>
    </source>
</evidence>
<reference evidence="10" key="1">
    <citation type="submission" date="2020-12" db="EMBL/GenBank/DDBJ databases">
        <title>Metabolic potential, ecology and presence of endohyphal bacteria is reflected in genomic diversity of Mucoromycotina.</title>
        <authorList>
            <person name="Muszewska A."/>
            <person name="Okrasinska A."/>
            <person name="Steczkiewicz K."/>
            <person name="Drgas O."/>
            <person name="Orlowska M."/>
            <person name="Perlinska-Lenart U."/>
            <person name="Aleksandrzak-Piekarczyk T."/>
            <person name="Szatraj K."/>
            <person name="Zielenkiewicz U."/>
            <person name="Pilsyk S."/>
            <person name="Malc E."/>
            <person name="Mieczkowski P."/>
            <person name="Kruszewska J.S."/>
            <person name="Biernat P."/>
            <person name="Pawlowska J."/>
        </authorList>
    </citation>
    <scope>NUCLEOTIDE SEQUENCE</scope>
    <source>
        <strain evidence="10">CBS 226.32</strain>
    </source>
</reference>
<evidence type="ECO:0000256" key="1">
    <source>
        <dbReference type="ARBA" id="ARBA00022527"/>
    </source>
</evidence>
<dbReference type="InterPro" id="IPR008271">
    <property type="entry name" value="Ser/Thr_kinase_AS"/>
</dbReference>
<feature type="compositionally biased region" description="Polar residues" evidence="8">
    <location>
        <begin position="128"/>
        <end position="142"/>
    </location>
</feature>
<dbReference type="PANTHER" id="PTHR22974">
    <property type="entry name" value="MIXED LINEAGE PROTEIN KINASE"/>
    <property type="match status" value="1"/>
</dbReference>
<feature type="compositionally biased region" description="Polar residues" evidence="8">
    <location>
        <begin position="51"/>
        <end position="76"/>
    </location>
</feature>
<keyword evidence="4" id="KW-0418">Kinase</keyword>
<dbReference type="InterPro" id="IPR000719">
    <property type="entry name" value="Prot_kinase_dom"/>
</dbReference>
<dbReference type="Proteomes" id="UP000650833">
    <property type="component" value="Unassembled WGS sequence"/>
</dbReference>
<dbReference type="SUPFAM" id="SSF56112">
    <property type="entry name" value="Protein kinase-like (PK-like)"/>
    <property type="match status" value="1"/>
</dbReference>
<organism evidence="10 11">
    <name type="scientific">Mucor plumbeus</name>
    <dbReference type="NCBI Taxonomy" id="97098"/>
    <lineage>
        <taxon>Eukaryota</taxon>
        <taxon>Fungi</taxon>
        <taxon>Fungi incertae sedis</taxon>
        <taxon>Mucoromycota</taxon>
        <taxon>Mucoromycotina</taxon>
        <taxon>Mucoromycetes</taxon>
        <taxon>Mucorales</taxon>
        <taxon>Mucorineae</taxon>
        <taxon>Mucoraceae</taxon>
        <taxon>Mucor</taxon>
    </lineage>
</organism>
<evidence type="ECO:0000256" key="6">
    <source>
        <dbReference type="PROSITE-ProRule" id="PRU10141"/>
    </source>
</evidence>
<dbReference type="GO" id="GO:0005524">
    <property type="term" value="F:ATP binding"/>
    <property type="evidence" value="ECO:0007669"/>
    <property type="project" value="UniProtKB-UniRule"/>
</dbReference>
<gene>
    <name evidence="10" type="ORF">INT46_001097</name>
</gene>
<feature type="non-terminal residue" evidence="10">
    <location>
        <position position="1"/>
    </location>
</feature>
<dbReference type="GO" id="GO:0098813">
    <property type="term" value="P:nuclear chromosome segregation"/>
    <property type="evidence" value="ECO:0007669"/>
    <property type="project" value="UniProtKB-ARBA"/>
</dbReference>
<dbReference type="GO" id="GO:0034501">
    <property type="term" value="P:protein localization to kinetochore"/>
    <property type="evidence" value="ECO:0007669"/>
    <property type="project" value="TreeGrafter"/>
</dbReference>
<dbReference type="Pfam" id="PF00069">
    <property type="entry name" value="Pkinase"/>
    <property type="match status" value="1"/>
</dbReference>
<dbReference type="OrthoDB" id="20524at2759"/>